<feature type="chain" id="PRO_5017849556" description="Alpha-mannosidase" evidence="7">
    <location>
        <begin position="20"/>
        <end position="1297"/>
    </location>
</feature>
<dbReference type="GO" id="GO:0006013">
    <property type="term" value="P:mannose metabolic process"/>
    <property type="evidence" value="ECO:0007669"/>
    <property type="project" value="InterPro"/>
</dbReference>
<dbReference type="InterPro" id="IPR011330">
    <property type="entry name" value="Glyco_hydro/deAcase_b/a-brl"/>
</dbReference>
<feature type="region of interest" description="Disordered" evidence="8">
    <location>
        <begin position="1149"/>
        <end position="1172"/>
    </location>
</feature>
<dbReference type="SUPFAM" id="SSF74650">
    <property type="entry name" value="Galactose mutarotase-like"/>
    <property type="match status" value="1"/>
</dbReference>
<dbReference type="Gene3D" id="2.60.40.1180">
    <property type="entry name" value="Golgi alpha-mannosidase II"/>
    <property type="match status" value="1"/>
</dbReference>
<dbReference type="EMBL" id="FN649741">
    <property type="protein sequence ID" value="CBJ29183.1"/>
    <property type="molecule type" value="Genomic_DNA"/>
</dbReference>
<evidence type="ECO:0000313" key="10">
    <source>
        <dbReference type="EMBL" id="CBJ29183.1"/>
    </source>
</evidence>
<dbReference type="PANTHER" id="PTHR11607">
    <property type="entry name" value="ALPHA-MANNOSIDASE"/>
    <property type="match status" value="1"/>
</dbReference>
<keyword evidence="6 7" id="KW-0326">Glycosidase</keyword>
<feature type="signal peptide" evidence="7">
    <location>
        <begin position="1"/>
        <end position="19"/>
    </location>
</feature>
<comment type="similarity">
    <text evidence="1 7">Belongs to the glycosyl hydrolase 38 family.</text>
</comment>
<dbReference type="EMBL" id="FN647972">
    <property type="protein sequence ID" value="CBJ29183.1"/>
    <property type="molecule type" value="Genomic_DNA"/>
</dbReference>
<dbReference type="Pfam" id="PF01074">
    <property type="entry name" value="Glyco_hydro_38N"/>
    <property type="match status" value="1"/>
</dbReference>
<organism evidence="10 11">
    <name type="scientific">Ectocarpus siliculosus</name>
    <name type="common">Brown alga</name>
    <name type="synonym">Conferva siliculosa</name>
    <dbReference type="NCBI Taxonomy" id="2880"/>
    <lineage>
        <taxon>Eukaryota</taxon>
        <taxon>Sar</taxon>
        <taxon>Stramenopiles</taxon>
        <taxon>Ochrophyta</taxon>
        <taxon>PX clade</taxon>
        <taxon>Phaeophyceae</taxon>
        <taxon>Ectocarpales</taxon>
        <taxon>Ectocarpaceae</taxon>
        <taxon>Ectocarpus</taxon>
    </lineage>
</organism>
<evidence type="ECO:0000256" key="1">
    <source>
        <dbReference type="ARBA" id="ARBA00009792"/>
    </source>
</evidence>
<dbReference type="InterPro" id="IPR015341">
    <property type="entry name" value="Glyco_hydro_38_cen"/>
</dbReference>
<evidence type="ECO:0000259" key="9">
    <source>
        <dbReference type="SMART" id="SM00872"/>
    </source>
</evidence>
<evidence type="ECO:0000256" key="7">
    <source>
        <dbReference type="RuleBase" id="RU361199"/>
    </source>
</evidence>
<dbReference type="InterPro" id="IPR000602">
    <property type="entry name" value="Glyco_hydro_38_N"/>
</dbReference>
<keyword evidence="7" id="KW-0732">Signal</keyword>
<dbReference type="InterPro" id="IPR027291">
    <property type="entry name" value="Glyco_hydro_38_N_sf"/>
</dbReference>
<evidence type="ECO:0000256" key="3">
    <source>
        <dbReference type="ARBA" id="ARBA00022801"/>
    </source>
</evidence>
<evidence type="ECO:0000256" key="5">
    <source>
        <dbReference type="ARBA" id="ARBA00023157"/>
    </source>
</evidence>
<comment type="cofactor">
    <cofactor evidence="7">
        <name>Zn(2+)</name>
        <dbReference type="ChEBI" id="CHEBI:29105"/>
    </cofactor>
    <text evidence="7">Binds 1 zinc ion per subunit.</text>
</comment>
<dbReference type="OMA" id="YEESTIM"/>
<dbReference type="GO" id="GO:0046872">
    <property type="term" value="F:metal ion binding"/>
    <property type="evidence" value="ECO:0007669"/>
    <property type="project" value="UniProtKB-KW"/>
</dbReference>
<keyword evidence="3 7" id="KW-0378">Hydrolase</keyword>
<keyword evidence="5" id="KW-1015">Disulfide bond</keyword>
<dbReference type="Gene3D" id="2.70.98.30">
    <property type="entry name" value="Golgi alpha-mannosidase II, domain 4"/>
    <property type="match status" value="1"/>
</dbReference>
<feature type="compositionally biased region" description="Basic and acidic residues" evidence="8">
    <location>
        <begin position="616"/>
        <end position="628"/>
    </location>
</feature>
<dbReference type="Proteomes" id="UP000002630">
    <property type="component" value="Linkage Group LG16"/>
</dbReference>
<dbReference type="Gene3D" id="2.60.40.1360">
    <property type="match status" value="1"/>
</dbReference>
<name>D7FJT1_ECTSI</name>
<dbReference type="Pfam" id="PF09261">
    <property type="entry name" value="Alpha-mann_mid"/>
    <property type="match status" value="1"/>
</dbReference>
<evidence type="ECO:0000256" key="4">
    <source>
        <dbReference type="ARBA" id="ARBA00022833"/>
    </source>
</evidence>
<reference evidence="10 11" key="1">
    <citation type="journal article" date="2010" name="Nature">
        <title>The Ectocarpus genome and the independent evolution of multicellularity in brown algae.</title>
        <authorList>
            <person name="Cock J.M."/>
            <person name="Sterck L."/>
            <person name="Rouze P."/>
            <person name="Scornet D."/>
            <person name="Allen A.E."/>
            <person name="Amoutzias G."/>
            <person name="Anthouard V."/>
            <person name="Artiguenave F."/>
            <person name="Aury J.M."/>
            <person name="Badger J.H."/>
            <person name="Beszteri B."/>
            <person name="Billiau K."/>
            <person name="Bonnet E."/>
            <person name="Bothwell J.H."/>
            <person name="Bowler C."/>
            <person name="Boyen C."/>
            <person name="Brownlee C."/>
            <person name="Carrano C.J."/>
            <person name="Charrier B."/>
            <person name="Cho G.Y."/>
            <person name="Coelho S.M."/>
            <person name="Collen J."/>
            <person name="Corre E."/>
            <person name="Da Silva C."/>
            <person name="Delage L."/>
            <person name="Delaroque N."/>
            <person name="Dittami S.M."/>
            <person name="Doulbeau S."/>
            <person name="Elias M."/>
            <person name="Farnham G."/>
            <person name="Gachon C.M."/>
            <person name="Gschloessl B."/>
            <person name="Heesch S."/>
            <person name="Jabbari K."/>
            <person name="Jubin C."/>
            <person name="Kawai H."/>
            <person name="Kimura K."/>
            <person name="Kloareg B."/>
            <person name="Kupper F.C."/>
            <person name="Lang D."/>
            <person name="Le Bail A."/>
            <person name="Leblanc C."/>
            <person name="Lerouge P."/>
            <person name="Lohr M."/>
            <person name="Lopez P.J."/>
            <person name="Martens C."/>
            <person name="Maumus F."/>
            <person name="Michel G."/>
            <person name="Miranda-Saavedra D."/>
            <person name="Morales J."/>
            <person name="Moreau H."/>
            <person name="Motomura T."/>
            <person name="Nagasato C."/>
            <person name="Napoli C.A."/>
            <person name="Nelson D.R."/>
            <person name="Nyvall-Collen P."/>
            <person name="Peters A.F."/>
            <person name="Pommier C."/>
            <person name="Potin P."/>
            <person name="Poulain J."/>
            <person name="Quesneville H."/>
            <person name="Read B."/>
            <person name="Rensing S.A."/>
            <person name="Ritter A."/>
            <person name="Rousvoal S."/>
            <person name="Samanta M."/>
            <person name="Samson G."/>
            <person name="Schroeder D.C."/>
            <person name="Segurens B."/>
            <person name="Strittmatter M."/>
            <person name="Tonon T."/>
            <person name="Tregear J.W."/>
            <person name="Valentin K."/>
            <person name="von Dassow P."/>
            <person name="Yamagishi T."/>
            <person name="Van de Peer Y."/>
            <person name="Wincker P."/>
        </authorList>
    </citation>
    <scope>NUCLEOTIDE SEQUENCE [LARGE SCALE GENOMIC DNA]</scope>
    <source>
        <strain evidence="11">Ec32 / CCAP1310/4</strain>
    </source>
</reference>
<feature type="compositionally biased region" description="Gly residues" evidence="8">
    <location>
        <begin position="1162"/>
        <end position="1172"/>
    </location>
</feature>
<dbReference type="GO" id="GO:0030246">
    <property type="term" value="F:carbohydrate binding"/>
    <property type="evidence" value="ECO:0007669"/>
    <property type="project" value="InterPro"/>
</dbReference>
<dbReference type="InterPro" id="IPR037094">
    <property type="entry name" value="Glyco_hydro_38_cen_sf"/>
</dbReference>
<proteinExistence type="inferred from homology"/>
<dbReference type="GO" id="GO:0004559">
    <property type="term" value="F:alpha-mannosidase activity"/>
    <property type="evidence" value="ECO:0007669"/>
    <property type="project" value="InterPro"/>
</dbReference>
<feature type="region of interest" description="Disordered" evidence="8">
    <location>
        <begin position="1242"/>
        <end position="1273"/>
    </location>
</feature>
<dbReference type="Gene3D" id="1.20.1270.50">
    <property type="entry name" value="Glycoside hydrolase family 38, central domain"/>
    <property type="match status" value="2"/>
</dbReference>
<feature type="region of interest" description="Disordered" evidence="8">
    <location>
        <begin position="751"/>
        <end position="770"/>
    </location>
</feature>
<gene>
    <name evidence="10" type="primary">MAN2B1</name>
    <name evidence="10" type="ORF">Esi_0136_0058</name>
</gene>
<protein>
    <recommendedName>
        <fullName evidence="7">Alpha-mannosidase</fullName>
        <ecNumber evidence="7">3.2.1.-</ecNumber>
    </recommendedName>
</protein>
<dbReference type="FunFam" id="1.20.1270.50:FF:000003">
    <property type="entry name" value="Alpha-mannosidase"/>
    <property type="match status" value="1"/>
</dbReference>
<dbReference type="EC" id="3.2.1.-" evidence="7"/>
<keyword evidence="4 7" id="KW-0862">Zinc</keyword>
<dbReference type="Pfam" id="PF07748">
    <property type="entry name" value="Glyco_hydro_38C"/>
    <property type="match status" value="1"/>
</dbReference>
<dbReference type="CDD" id="cd10810">
    <property type="entry name" value="GH38N_AMII_LAM_like"/>
    <property type="match status" value="1"/>
</dbReference>
<dbReference type="SUPFAM" id="SSF88713">
    <property type="entry name" value="Glycoside hydrolase/deacetylase"/>
    <property type="match status" value="1"/>
</dbReference>
<feature type="region of interest" description="Disordered" evidence="8">
    <location>
        <begin position="616"/>
        <end position="649"/>
    </location>
</feature>
<dbReference type="Gene3D" id="3.20.110.10">
    <property type="entry name" value="Glycoside hydrolase 38, N terminal domain"/>
    <property type="match status" value="1"/>
</dbReference>
<evidence type="ECO:0000256" key="8">
    <source>
        <dbReference type="SAM" id="MobiDB-lite"/>
    </source>
</evidence>
<dbReference type="InterPro" id="IPR011682">
    <property type="entry name" value="Glyco_hydro_38_C"/>
</dbReference>
<dbReference type="STRING" id="2880.D7FJT1"/>
<dbReference type="InParanoid" id="D7FJT1"/>
<dbReference type="FunFam" id="3.20.110.10:FF:000001">
    <property type="entry name" value="Alpha-mannosidase"/>
    <property type="match status" value="1"/>
</dbReference>
<feature type="compositionally biased region" description="Acidic residues" evidence="8">
    <location>
        <begin position="1247"/>
        <end position="1259"/>
    </location>
</feature>
<dbReference type="SUPFAM" id="SSF88688">
    <property type="entry name" value="Families 57/38 glycoside transferase middle domain"/>
    <property type="match status" value="1"/>
</dbReference>
<evidence type="ECO:0000256" key="6">
    <source>
        <dbReference type="ARBA" id="ARBA00023295"/>
    </source>
</evidence>
<evidence type="ECO:0000256" key="2">
    <source>
        <dbReference type="ARBA" id="ARBA00022723"/>
    </source>
</evidence>
<feature type="region of interest" description="Disordered" evidence="8">
    <location>
        <begin position="468"/>
        <end position="495"/>
    </location>
</feature>
<feature type="domain" description="Glycoside hydrolase family 38 central" evidence="9">
    <location>
        <begin position="362"/>
        <end position="447"/>
    </location>
</feature>
<dbReference type="eggNOG" id="KOG1959">
    <property type="taxonomic scope" value="Eukaryota"/>
</dbReference>
<dbReference type="InterPro" id="IPR011013">
    <property type="entry name" value="Gal_mutarotase_sf_dom"/>
</dbReference>
<keyword evidence="2 7" id="KW-0479">Metal-binding</keyword>
<dbReference type="SMART" id="SM00872">
    <property type="entry name" value="Alpha-mann_mid"/>
    <property type="match status" value="1"/>
</dbReference>
<dbReference type="InterPro" id="IPR013780">
    <property type="entry name" value="Glyco_hydro_b"/>
</dbReference>
<dbReference type="InterPro" id="IPR028995">
    <property type="entry name" value="Glyco_hydro_57/38_cen_sf"/>
</dbReference>
<evidence type="ECO:0000313" key="11">
    <source>
        <dbReference type="Proteomes" id="UP000002630"/>
    </source>
</evidence>
<accession>D7FJT1</accession>
<dbReference type="PANTHER" id="PTHR11607:SF3">
    <property type="entry name" value="LYSOSOMAL ALPHA-MANNOSIDASE"/>
    <property type="match status" value="1"/>
</dbReference>
<keyword evidence="11" id="KW-1185">Reference proteome</keyword>
<sequence>MRILASFVALLLRARGVAAVKRNEGSLNVHLVCHTHDDPGWLKTVDQYFYGANNTIAHAGVQYILDSVVSALEEDPERKFVYAEQAFLWRWWRQQDRHRKASVRHLVSQGRLSFINGGWVMHDEAAAHYVGMVDQTHLGHSFLREEFGEEALPRVAWQIDPFGHSATQASLLGAQAGFDALYFGRIDYQDREKRVAEKDMEMMWRASRSSEQDAQIFTGVFHSGNYGPPVGFCFDQACQDEPMMDDPLMVDYNVERRASDFADACQELGRNTLGDDVMLQMGGDFGFENADAWFKNLEILMAAVNKEGRVNVFFSTPQLYTEAKHASGLELSVKKDDFFPYADCPASCSKELELRANTPQHCYWTGYFTSRPGLKRLERVTSGYLQAARQLLALAGAAGSGGGGDDAAGTDRETLAAFERAQALVQHHDGVSGTSKQHVADDYAQRLDRSRVQVETLVSSALSRLAFGGKGGQQQQQQGGIGLEDGERDEDTGLPQLRQCRLANVSTCDVTMEVEDSFVVVAYNPLAQRRAGYVDVPISWPAVAVTDNAGTKVEAQVVPFRHSNLLPPLGVHGDLGGEGRGQGQRPGQHPYTLVLPVGLFGPLEARAFHVAKKTVKDGDDDDRLRGDAKSAAGGGERHISEPSTEAEEGQLLHEQAEGVAAAGLASDGTTPKTGNNAWEQERLGLPGRAGAQDFSISSDRVTLTFNGTTGRLSRMETHAEAGGVVEGSGVLGGTVLDVDQGWFYYPTFDGGSDNAAGSDPGNPGGGERGLSAAAEASRLHGELRERLDAPQDQQKGGAYIFRPQGAAGQAGRAVATPVGAGAQGGVGEEEEGRMVKKWWVEEGPVVSEVHQVFSDWVTQTIRLRRGAAGKEVISRFWAPSLASKGTFYTDSNGREFQRRVRNERPTWDLDVTQPVAGNYYPATAAVFLRDEEGDDEGDEDAMQLSVLTDRAEGVSSLADGELELMAHRRLLTDDQRGVGEALNETTGAILATVPSVPLGPLMPEGMSHFPDWKREGDGQVFRGTHYLVISKKGDGMKAVRSLMDEVFSPFLPAFGHEVGRADGYPLPPQGGTVGGSAATTTEEAATSTATSHAMEAEEVVAASAAATAASRRSLRETGTTDITHPLGGGLLRRALPANVGLMTLMRVSGEEDEEEEGRGHHGGGGAGGGGNQAPGLGDLTLLVRLAHRYAKGEDAVLSLPASVDLSRLVLGHTLVKATEIALTGGGALSSRTQRLKWTSTTAMTAGGEEESVSAEEGGGDEPPHVDGLLGVGSDGKSTVSLGPMEIKTYRLSLVPEA</sequence>
<dbReference type="InterPro" id="IPR050843">
    <property type="entry name" value="Glycosyl_Hydrlase_38"/>
</dbReference>
<dbReference type="OrthoDB" id="2016903at2759"/>